<comment type="caution">
    <text evidence="2">The sequence shown here is derived from an EMBL/GenBank/DDBJ whole genome shotgun (WGS) entry which is preliminary data.</text>
</comment>
<dbReference type="EMBL" id="JAINUG010000041">
    <property type="protein sequence ID" value="KAJ8406959.1"/>
    <property type="molecule type" value="Genomic_DNA"/>
</dbReference>
<accession>A0AAD7SQC0</accession>
<evidence type="ECO:0000313" key="3">
    <source>
        <dbReference type="Proteomes" id="UP001221898"/>
    </source>
</evidence>
<name>A0AAD7SQC0_9TELE</name>
<sequence>MPMLTLNVSWLSSQLTLRVRGTKEGRELARHFRTSTARGTSFDTLVRARRSLNTLDSARGLPLFIPQAQFSSGTCLSLSQIMDTRSVTPLKRGGARRDDGKRFGGHP</sequence>
<gene>
    <name evidence="2" type="ORF">AAFF_G00292350</name>
</gene>
<proteinExistence type="predicted"/>
<feature type="compositionally biased region" description="Basic and acidic residues" evidence="1">
    <location>
        <begin position="95"/>
        <end position="107"/>
    </location>
</feature>
<keyword evidence="3" id="KW-1185">Reference proteome</keyword>
<dbReference type="AlphaFoldDB" id="A0AAD7SQC0"/>
<organism evidence="2 3">
    <name type="scientific">Aldrovandia affinis</name>
    <dbReference type="NCBI Taxonomy" id="143900"/>
    <lineage>
        <taxon>Eukaryota</taxon>
        <taxon>Metazoa</taxon>
        <taxon>Chordata</taxon>
        <taxon>Craniata</taxon>
        <taxon>Vertebrata</taxon>
        <taxon>Euteleostomi</taxon>
        <taxon>Actinopterygii</taxon>
        <taxon>Neopterygii</taxon>
        <taxon>Teleostei</taxon>
        <taxon>Notacanthiformes</taxon>
        <taxon>Halosauridae</taxon>
        <taxon>Aldrovandia</taxon>
    </lineage>
</organism>
<feature type="region of interest" description="Disordered" evidence="1">
    <location>
        <begin position="87"/>
        <end position="107"/>
    </location>
</feature>
<protein>
    <submittedName>
        <fullName evidence="2">Uncharacterized protein</fullName>
    </submittedName>
</protein>
<evidence type="ECO:0000256" key="1">
    <source>
        <dbReference type="SAM" id="MobiDB-lite"/>
    </source>
</evidence>
<evidence type="ECO:0000313" key="2">
    <source>
        <dbReference type="EMBL" id="KAJ8406959.1"/>
    </source>
</evidence>
<dbReference type="Proteomes" id="UP001221898">
    <property type="component" value="Unassembled WGS sequence"/>
</dbReference>
<reference evidence="2" key="1">
    <citation type="journal article" date="2023" name="Science">
        <title>Genome structures resolve the early diversification of teleost fishes.</title>
        <authorList>
            <person name="Parey E."/>
            <person name="Louis A."/>
            <person name="Montfort J."/>
            <person name="Bouchez O."/>
            <person name="Roques C."/>
            <person name="Iampietro C."/>
            <person name="Lluch J."/>
            <person name="Castinel A."/>
            <person name="Donnadieu C."/>
            <person name="Desvignes T."/>
            <person name="Floi Bucao C."/>
            <person name="Jouanno E."/>
            <person name="Wen M."/>
            <person name="Mejri S."/>
            <person name="Dirks R."/>
            <person name="Jansen H."/>
            <person name="Henkel C."/>
            <person name="Chen W.J."/>
            <person name="Zahm M."/>
            <person name="Cabau C."/>
            <person name="Klopp C."/>
            <person name="Thompson A.W."/>
            <person name="Robinson-Rechavi M."/>
            <person name="Braasch I."/>
            <person name="Lecointre G."/>
            <person name="Bobe J."/>
            <person name="Postlethwait J.H."/>
            <person name="Berthelot C."/>
            <person name="Roest Crollius H."/>
            <person name="Guiguen Y."/>
        </authorList>
    </citation>
    <scope>NUCLEOTIDE SEQUENCE</scope>
    <source>
        <strain evidence="2">NC1722</strain>
    </source>
</reference>